<gene>
    <name evidence="2" type="ORF">N657DRAFT_636744</name>
</gene>
<comment type="caution">
    <text evidence="2">The sequence shown here is derived from an EMBL/GenBank/DDBJ whole genome shotgun (WGS) entry which is preliminary data.</text>
</comment>
<dbReference type="Proteomes" id="UP001302602">
    <property type="component" value="Unassembled WGS sequence"/>
</dbReference>
<dbReference type="RefSeq" id="XP_062644066.1">
    <property type="nucleotide sequence ID" value="XM_062791454.1"/>
</dbReference>
<keyword evidence="1" id="KW-0732">Signal</keyword>
<protein>
    <submittedName>
        <fullName evidence="2">Uncharacterized protein</fullName>
    </submittedName>
</protein>
<feature type="chain" id="PRO_5042892229" evidence="1">
    <location>
        <begin position="21"/>
        <end position="349"/>
    </location>
</feature>
<keyword evidence="3" id="KW-1185">Reference proteome</keyword>
<dbReference type="EMBL" id="MU853240">
    <property type="protein sequence ID" value="KAK4120295.1"/>
    <property type="molecule type" value="Genomic_DNA"/>
</dbReference>
<name>A0AAN6TUA6_9PEZI</name>
<evidence type="ECO:0000313" key="2">
    <source>
        <dbReference type="EMBL" id="KAK4120295.1"/>
    </source>
</evidence>
<dbReference type="AlphaFoldDB" id="A0AAN6TUA6"/>
<feature type="signal peptide" evidence="1">
    <location>
        <begin position="1"/>
        <end position="20"/>
    </location>
</feature>
<reference evidence="2" key="1">
    <citation type="journal article" date="2023" name="Mol. Phylogenet. Evol.">
        <title>Genome-scale phylogeny and comparative genomics of the fungal order Sordariales.</title>
        <authorList>
            <person name="Hensen N."/>
            <person name="Bonometti L."/>
            <person name="Westerberg I."/>
            <person name="Brannstrom I.O."/>
            <person name="Guillou S."/>
            <person name="Cros-Aarteil S."/>
            <person name="Calhoun S."/>
            <person name="Haridas S."/>
            <person name="Kuo A."/>
            <person name="Mondo S."/>
            <person name="Pangilinan J."/>
            <person name="Riley R."/>
            <person name="LaButti K."/>
            <person name="Andreopoulos B."/>
            <person name="Lipzen A."/>
            <person name="Chen C."/>
            <person name="Yan M."/>
            <person name="Daum C."/>
            <person name="Ng V."/>
            <person name="Clum A."/>
            <person name="Steindorff A."/>
            <person name="Ohm R.A."/>
            <person name="Martin F."/>
            <person name="Silar P."/>
            <person name="Natvig D.O."/>
            <person name="Lalanne C."/>
            <person name="Gautier V."/>
            <person name="Ament-Velasquez S.L."/>
            <person name="Kruys A."/>
            <person name="Hutchinson M.I."/>
            <person name="Powell A.J."/>
            <person name="Barry K."/>
            <person name="Miller A.N."/>
            <person name="Grigoriev I.V."/>
            <person name="Debuchy R."/>
            <person name="Gladieux P."/>
            <person name="Hiltunen Thoren M."/>
            <person name="Johannesson H."/>
        </authorList>
    </citation>
    <scope>NUCLEOTIDE SEQUENCE</scope>
    <source>
        <strain evidence="2">CBS 731.68</strain>
    </source>
</reference>
<proteinExistence type="predicted"/>
<evidence type="ECO:0000313" key="3">
    <source>
        <dbReference type="Proteomes" id="UP001302602"/>
    </source>
</evidence>
<dbReference type="GeneID" id="87828223"/>
<accession>A0AAN6TUA6</accession>
<sequence>MARLASALFTLSVLAVFGSAKPPTTKSALDLTTEIYGPLRSWKPIKAIDIDPKMTIDGKPVNDSFIIGYQPPQLSADEQEKKFAQLRNLVANNSESTLAKRERSWCGVSADHTLVAKAQLQPSITYFCYTSPATGWWYWWPRSSDNSWQPFTTKDGLQRPVWFGGSVRAGYSFSGYNCWSAFSEIFILPHSLLCFKGYQCEDLRCNAATIVMDIWAACLVSISQQILAITNHPVLPPGIVIGDWAIDVDPKMMVDGKPVHDSFIVGHQVPQLSNERDKRMKYSELFELVAQLNSSGVPPRPPPALAKRGGIYPRCGVGADDAMVPVEQLRVAVHALAITWLRRSMGSRA</sequence>
<reference evidence="2" key="2">
    <citation type="submission" date="2023-05" db="EMBL/GenBank/DDBJ databases">
        <authorList>
            <consortium name="Lawrence Berkeley National Laboratory"/>
            <person name="Steindorff A."/>
            <person name="Hensen N."/>
            <person name="Bonometti L."/>
            <person name="Westerberg I."/>
            <person name="Brannstrom I.O."/>
            <person name="Guillou S."/>
            <person name="Cros-Aarteil S."/>
            <person name="Calhoun S."/>
            <person name="Haridas S."/>
            <person name="Kuo A."/>
            <person name="Mondo S."/>
            <person name="Pangilinan J."/>
            <person name="Riley R."/>
            <person name="Labutti K."/>
            <person name="Andreopoulos B."/>
            <person name="Lipzen A."/>
            <person name="Chen C."/>
            <person name="Yanf M."/>
            <person name="Daum C."/>
            <person name="Ng V."/>
            <person name="Clum A."/>
            <person name="Ohm R."/>
            <person name="Martin F."/>
            <person name="Silar P."/>
            <person name="Natvig D."/>
            <person name="Lalanne C."/>
            <person name="Gautier V."/>
            <person name="Ament-Velasquez S.L."/>
            <person name="Kruys A."/>
            <person name="Hutchinson M.I."/>
            <person name="Powell A.J."/>
            <person name="Barry K."/>
            <person name="Miller A.N."/>
            <person name="Grigoriev I.V."/>
            <person name="Debuchy R."/>
            <person name="Gladieux P."/>
            <person name="Thoren M.H."/>
            <person name="Johannesson H."/>
        </authorList>
    </citation>
    <scope>NUCLEOTIDE SEQUENCE</scope>
    <source>
        <strain evidence="2">CBS 731.68</strain>
    </source>
</reference>
<evidence type="ECO:0000256" key="1">
    <source>
        <dbReference type="SAM" id="SignalP"/>
    </source>
</evidence>
<organism evidence="2 3">
    <name type="scientific">Parathielavia appendiculata</name>
    <dbReference type="NCBI Taxonomy" id="2587402"/>
    <lineage>
        <taxon>Eukaryota</taxon>
        <taxon>Fungi</taxon>
        <taxon>Dikarya</taxon>
        <taxon>Ascomycota</taxon>
        <taxon>Pezizomycotina</taxon>
        <taxon>Sordariomycetes</taxon>
        <taxon>Sordariomycetidae</taxon>
        <taxon>Sordariales</taxon>
        <taxon>Chaetomiaceae</taxon>
        <taxon>Parathielavia</taxon>
    </lineage>
</organism>